<gene>
    <name evidence="1" type="ORF">GNI_142010</name>
</gene>
<dbReference type="SUPFAM" id="SSF50952">
    <property type="entry name" value="Soluble quinoprotein glucose dehydrogenase"/>
    <property type="match status" value="1"/>
</dbReference>
<evidence type="ECO:0000313" key="2">
    <source>
        <dbReference type="Proteomes" id="UP000019763"/>
    </source>
</evidence>
<organism evidence="1 2">
    <name type="scientific">Gregarina niphandrodes</name>
    <name type="common">Septate eugregarine</name>
    <dbReference type="NCBI Taxonomy" id="110365"/>
    <lineage>
        <taxon>Eukaryota</taxon>
        <taxon>Sar</taxon>
        <taxon>Alveolata</taxon>
        <taxon>Apicomplexa</taxon>
        <taxon>Conoidasida</taxon>
        <taxon>Gregarinasina</taxon>
        <taxon>Eugregarinorida</taxon>
        <taxon>Gregarinidae</taxon>
        <taxon>Gregarina</taxon>
    </lineage>
</organism>
<sequence>MSEAVYICRPRFSVSGRGFFLAQGKDLYYQQLKHISQTKGESSGELEVWSAANDLSAARSECLHKFSSDVLAIAVSPIVPEWGLAHVPAEHREETAKLQLVVAISESQIAVIITDMKCEFHKLLKDESINLTSSESSGPAFETKTRFVDLCSNAAHHFCLWYQSPTASQAVASSADLKQNALQMLVVDAQSLLSPQFRELLDSQASTCTLDDGYFPVQTSMNCDSLAVLSMRHKPTLRQPGKRKRSEKVYERKVHLFRLSGFAGSSTTGAATTITTGTKTATSLTVVELTDPSLEREVEAVAVDATGARVCVCDSWGALHWWEVSGARGAVVGCAKSAPLFVVVQKTRSHWHNAPVCALAWNYTGGETLAGGEQSRLVAWDLTAAAAAQRRSWLLPDGPLLHLTTAPSALLATPFDHDRLRNRVLATTATNKIYLVDTATAAARLVRAGPPIPVLYPQRFSLARWQQSVGDTSVHTLLRNQNCETLQLDVVQGAKKQRLRPQLCLSHRCSTRCTGHDASIRLLRVDDDATACGDNTSYITTSPVVTCLDVRPAHTWSRFNTAAGTLVQGYPNMFRVTAAAALSSLNMIVLAGCLGAERKVCSLQVVGVLPGEGKRTVANTTLVAEIAVFSPALTMRTLPDQEDAVQVAFENGDVCTYKVEPIETELSLVLKEKRNVGQQRMTLKEWRTQFAVQFMA</sequence>
<dbReference type="Gene3D" id="2.130.10.10">
    <property type="entry name" value="YVTN repeat-like/Quinoprotein amine dehydrogenase"/>
    <property type="match status" value="1"/>
</dbReference>
<dbReference type="RefSeq" id="XP_011132607.1">
    <property type="nucleotide sequence ID" value="XM_011134305.1"/>
</dbReference>
<reference evidence="1" key="1">
    <citation type="submission" date="2013-12" db="EMBL/GenBank/DDBJ databases">
        <authorList>
            <person name="Omoto C.K."/>
            <person name="Sibley D."/>
            <person name="Venepally P."/>
            <person name="Hadjithomas M."/>
            <person name="Karamycheva S."/>
            <person name="Brunk B."/>
            <person name="Roos D."/>
            <person name="Caler E."/>
            <person name="Lorenzi H."/>
        </authorList>
    </citation>
    <scope>NUCLEOTIDE SEQUENCE</scope>
</reference>
<comment type="caution">
    <text evidence="1">The sequence shown here is derived from an EMBL/GenBank/DDBJ whole genome shotgun (WGS) entry which is preliminary data.</text>
</comment>
<dbReference type="InterPro" id="IPR011041">
    <property type="entry name" value="Quinoprot_gluc/sorb_DH_b-prop"/>
</dbReference>
<dbReference type="InterPro" id="IPR015943">
    <property type="entry name" value="WD40/YVTN_repeat-like_dom_sf"/>
</dbReference>
<accession>A0A023B0W6</accession>
<dbReference type="AlphaFoldDB" id="A0A023B0W6"/>
<dbReference type="Proteomes" id="UP000019763">
    <property type="component" value="Unassembled WGS sequence"/>
</dbReference>
<dbReference type="EMBL" id="AFNH02001050">
    <property type="protein sequence ID" value="EZG44981.1"/>
    <property type="molecule type" value="Genomic_DNA"/>
</dbReference>
<keyword evidence="2" id="KW-1185">Reference proteome</keyword>
<protein>
    <submittedName>
        <fullName evidence="1">Uncharacterized protein</fullName>
    </submittedName>
</protein>
<dbReference type="GeneID" id="22915033"/>
<dbReference type="VEuPathDB" id="CryptoDB:GNI_142010"/>
<name>A0A023B0W6_GRENI</name>
<proteinExistence type="predicted"/>
<evidence type="ECO:0000313" key="1">
    <source>
        <dbReference type="EMBL" id="EZG44981.1"/>
    </source>
</evidence>